<evidence type="ECO:0000313" key="4">
    <source>
        <dbReference type="Proteomes" id="UP000281406"/>
    </source>
</evidence>
<organism evidence="3 4">
    <name type="scientific">Anabarilius grahami</name>
    <name type="common">Kanglang fish</name>
    <name type="synonym">Barilius grahami</name>
    <dbReference type="NCBI Taxonomy" id="495550"/>
    <lineage>
        <taxon>Eukaryota</taxon>
        <taxon>Metazoa</taxon>
        <taxon>Chordata</taxon>
        <taxon>Craniata</taxon>
        <taxon>Vertebrata</taxon>
        <taxon>Euteleostomi</taxon>
        <taxon>Actinopterygii</taxon>
        <taxon>Neopterygii</taxon>
        <taxon>Teleostei</taxon>
        <taxon>Ostariophysi</taxon>
        <taxon>Cypriniformes</taxon>
        <taxon>Xenocyprididae</taxon>
        <taxon>Xenocypridinae</taxon>
        <taxon>Xenocypridinae incertae sedis</taxon>
        <taxon>Anabarilius</taxon>
    </lineage>
</organism>
<evidence type="ECO:0000313" key="3">
    <source>
        <dbReference type="EMBL" id="ROL46780.1"/>
    </source>
</evidence>
<sequence>MTGREHDLLKTISEVLGKEALDYAIVLNIGRNEPKGMSSVRKYMRRVYTLEDNEQSVQSLFIETERMTQNKKPSFFIQSSYENLMKKAFLSWENERYAEIKREMEKTLMEKIAAKEKEHEKEVTELKEKFKDTESNLGKEIAQYAQECAQEKSRMIEMSVDINNLREEMEYKEKQHVKEVTEFNLFFRETENKRKDIDTLKCLMLDTLKSLKTKDSQHEVEPGVSSAHENPLTKELEACKDSETNLTNLFSSIVDELNDQLDTSRKLYLSTVDENIRLQDQLKNYQLKVKESELEQKLLEAEEKNMVGATLDRILSTDLDKLQGDLDRQDMEEEHKEREQRVTSGSEHERCSSTESTYPALFEEDKDRPLDEKVEEIKSRKEDSLNSGAFKHERRGSIEEPPVDMFGSEHGPLDAL</sequence>
<reference evidence="3 4" key="1">
    <citation type="submission" date="2018-10" db="EMBL/GenBank/DDBJ databases">
        <title>Genome assembly for a Yunnan-Guizhou Plateau 3E fish, Anabarilius grahami (Regan), and its evolutionary and genetic applications.</title>
        <authorList>
            <person name="Jiang W."/>
        </authorList>
    </citation>
    <scope>NUCLEOTIDE SEQUENCE [LARGE SCALE GENOMIC DNA]</scope>
    <source>
        <strain evidence="3">AG-KIZ</strain>
        <tissue evidence="3">Muscle</tissue>
    </source>
</reference>
<dbReference type="AlphaFoldDB" id="A0A3N0YLL1"/>
<dbReference type="Proteomes" id="UP000281406">
    <property type="component" value="Unassembled WGS sequence"/>
</dbReference>
<evidence type="ECO:0000256" key="2">
    <source>
        <dbReference type="SAM" id="MobiDB-lite"/>
    </source>
</evidence>
<feature type="coiled-coil region" evidence="1">
    <location>
        <begin position="97"/>
        <end position="175"/>
    </location>
</feature>
<dbReference type="OrthoDB" id="8905277at2759"/>
<accession>A0A3N0YLL1</accession>
<proteinExistence type="predicted"/>
<feature type="compositionally biased region" description="Basic and acidic residues" evidence="2">
    <location>
        <begin position="363"/>
        <end position="384"/>
    </location>
</feature>
<evidence type="ECO:0000256" key="1">
    <source>
        <dbReference type="SAM" id="Coils"/>
    </source>
</evidence>
<feature type="compositionally biased region" description="Basic and acidic residues" evidence="2">
    <location>
        <begin position="324"/>
        <end position="352"/>
    </location>
</feature>
<feature type="region of interest" description="Disordered" evidence="2">
    <location>
        <begin position="324"/>
        <end position="416"/>
    </location>
</feature>
<protein>
    <submittedName>
        <fullName evidence="3">Uncharacterized protein</fullName>
    </submittedName>
</protein>
<comment type="caution">
    <text evidence="3">The sequence shown here is derived from an EMBL/GenBank/DDBJ whole genome shotgun (WGS) entry which is preliminary data.</text>
</comment>
<keyword evidence="1" id="KW-0175">Coiled coil</keyword>
<dbReference type="EMBL" id="RJVU01036813">
    <property type="protein sequence ID" value="ROL46780.1"/>
    <property type="molecule type" value="Genomic_DNA"/>
</dbReference>
<keyword evidence="4" id="KW-1185">Reference proteome</keyword>
<name>A0A3N0YLL1_ANAGA</name>
<gene>
    <name evidence="3" type="ORF">DPX16_1417</name>
</gene>